<evidence type="ECO:0000256" key="1">
    <source>
        <dbReference type="ARBA" id="ARBA00004651"/>
    </source>
</evidence>
<dbReference type="PANTHER" id="PTHR43744">
    <property type="entry name" value="ABC TRANSPORTER PERMEASE PROTEIN MG189-RELATED-RELATED"/>
    <property type="match status" value="1"/>
</dbReference>
<feature type="compositionally biased region" description="Polar residues" evidence="8">
    <location>
        <begin position="1"/>
        <end position="10"/>
    </location>
</feature>
<evidence type="ECO:0000256" key="8">
    <source>
        <dbReference type="SAM" id="MobiDB-lite"/>
    </source>
</evidence>
<feature type="domain" description="ABC transmembrane type-1" evidence="9">
    <location>
        <begin position="97"/>
        <end position="286"/>
    </location>
</feature>
<comment type="similarity">
    <text evidence="7">Belongs to the binding-protein-dependent transport system permease family.</text>
</comment>
<feature type="transmembrane region" description="Helical" evidence="7">
    <location>
        <begin position="96"/>
        <end position="122"/>
    </location>
</feature>
<dbReference type="Gene3D" id="1.10.3720.10">
    <property type="entry name" value="MetI-like"/>
    <property type="match status" value="1"/>
</dbReference>
<dbReference type="InterPro" id="IPR035906">
    <property type="entry name" value="MetI-like_sf"/>
</dbReference>
<dbReference type="InterPro" id="IPR000515">
    <property type="entry name" value="MetI-like"/>
</dbReference>
<dbReference type="Pfam" id="PF00528">
    <property type="entry name" value="BPD_transp_1"/>
    <property type="match status" value="1"/>
</dbReference>
<organism evidence="10 11">
    <name type="scientific">Candidatus Brachybacterium merdavium</name>
    <dbReference type="NCBI Taxonomy" id="2838513"/>
    <lineage>
        <taxon>Bacteria</taxon>
        <taxon>Bacillati</taxon>
        <taxon>Actinomycetota</taxon>
        <taxon>Actinomycetes</taxon>
        <taxon>Micrococcales</taxon>
        <taxon>Dermabacteraceae</taxon>
        <taxon>Brachybacterium</taxon>
    </lineage>
</organism>
<protein>
    <submittedName>
        <fullName evidence="10">Carbohydrate ABC transporter permease</fullName>
    </submittedName>
</protein>
<evidence type="ECO:0000256" key="6">
    <source>
        <dbReference type="ARBA" id="ARBA00023136"/>
    </source>
</evidence>
<evidence type="ECO:0000256" key="3">
    <source>
        <dbReference type="ARBA" id="ARBA00022475"/>
    </source>
</evidence>
<dbReference type="SUPFAM" id="SSF161098">
    <property type="entry name" value="MetI-like"/>
    <property type="match status" value="1"/>
</dbReference>
<evidence type="ECO:0000313" key="11">
    <source>
        <dbReference type="Proteomes" id="UP000823823"/>
    </source>
</evidence>
<keyword evidence="5 7" id="KW-1133">Transmembrane helix</keyword>
<evidence type="ECO:0000256" key="4">
    <source>
        <dbReference type="ARBA" id="ARBA00022692"/>
    </source>
</evidence>
<name>A0A9D2RPH3_9MICO</name>
<evidence type="ECO:0000259" key="9">
    <source>
        <dbReference type="PROSITE" id="PS50928"/>
    </source>
</evidence>
<comment type="caution">
    <text evidence="10">The sequence shown here is derived from an EMBL/GenBank/DDBJ whole genome shotgun (WGS) entry which is preliminary data.</text>
</comment>
<dbReference type="AlphaFoldDB" id="A0A9D2RPH3"/>
<gene>
    <name evidence="10" type="ORF">H9786_10370</name>
</gene>
<feature type="transmembrane region" description="Helical" evidence="7">
    <location>
        <begin position="38"/>
        <end position="60"/>
    </location>
</feature>
<sequence>MTTDAPTSPGSLPPTLAGRDRSTTAPLRSRKPRGKHRWVLLGIGVVLAALTVFPLAWMLLGSVKTPEEVNSPELIPSTVTFENYVYVFSNVPFARYLLNSFFVSAAVTLISLWFHSMAAYALARLDFPGRERIFLAIFSTMLVSAPVTIIPTFIIVRTLGMVDNYAGLIVPMIFNAFGIFLLRQFYISLPDELEEAALVDGASYWTIYRRIVLPLSRPILAALAVFFFLANWNSFVWPMTITSEPDLRVVQLGIQTFQQQYAADWNYILAASTVAALPTLAIFFVFQKQIVASIKTSGLK</sequence>
<dbReference type="PROSITE" id="PS50928">
    <property type="entry name" value="ABC_TM1"/>
    <property type="match status" value="1"/>
</dbReference>
<reference evidence="10" key="1">
    <citation type="journal article" date="2021" name="PeerJ">
        <title>Extensive microbial diversity within the chicken gut microbiome revealed by metagenomics and culture.</title>
        <authorList>
            <person name="Gilroy R."/>
            <person name="Ravi A."/>
            <person name="Getino M."/>
            <person name="Pursley I."/>
            <person name="Horton D.L."/>
            <person name="Alikhan N.F."/>
            <person name="Baker D."/>
            <person name="Gharbi K."/>
            <person name="Hall N."/>
            <person name="Watson M."/>
            <person name="Adriaenssens E.M."/>
            <person name="Foster-Nyarko E."/>
            <person name="Jarju S."/>
            <person name="Secka A."/>
            <person name="Antonio M."/>
            <person name="Oren A."/>
            <person name="Chaudhuri R.R."/>
            <person name="La Ragione R."/>
            <person name="Hildebrand F."/>
            <person name="Pallen M.J."/>
        </authorList>
    </citation>
    <scope>NUCLEOTIDE SEQUENCE</scope>
    <source>
        <strain evidence="10">ChiHjej13B12-24818</strain>
    </source>
</reference>
<dbReference type="Proteomes" id="UP000823823">
    <property type="component" value="Unassembled WGS sequence"/>
</dbReference>
<dbReference type="CDD" id="cd06261">
    <property type="entry name" value="TM_PBP2"/>
    <property type="match status" value="1"/>
</dbReference>
<dbReference type="EMBL" id="DWZH01000082">
    <property type="protein sequence ID" value="HJB10913.1"/>
    <property type="molecule type" value="Genomic_DNA"/>
</dbReference>
<evidence type="ECO:0000256" key="2">
    <source>
        <dbReference type="ARBA" id="ARBA00022448"/>
    </source>
</evidence>
<reference evidence="10" key="2">
    <citation type="submission" date="2021-04" db="EMBL/GenBank/DDBJ databases">
        <authorList>
            <person name="Gilroy R."/>
        </authorList>
    </citation>
    <scope>NUCLEOTIDE SEQUENCE</scope>
    <source>
        <strain evidence="10">ChiHjej13B12-24818</strain>
    </source>
</reference>
<feature type="transmembrane region" description="Helical" evidence="7">
    <location>
        <begin position="219"/>
        <end position="237"/>
    </location>
</feature>
<proteinExistence type="inferred from homology"/>
<keyword evidence="3" id="KW-1003">Cell membrane</keyword>
<dbReference type="PANTHER" id="PTHR43744:SF12">
    <property type="entry name" value="ABC TRANSPORTER PERMEASE PROTEIN MG189-RELATED"/>
    <property type="match status" value="1"/>
</dbReference>
<dbReference type="GO" id="GO:0005886">
    <property type="term" value="C:plasma membrane"/>
    <property type="evidence" value="ECO:0007669"/>
    <property type="project" value="UniProtKB-SubCell"/>
</dbReference>
<keyword evidence="6 7" id="KW-0472">Membrane</keyword>
<feature type="transmembrane region" description="Helical" evidence="7">
    <location>
        <begin position="165"/>
        <end position="182"/>
    </location>
</feature>
<keyword evidence="2 7" id="KW-0813">Transport</keyword>
<accession>A0A9D2RPH3</accession>
<feature type="transmembrane region" description="Helical" evidence="7">
    <location>
        <begin position="267"/>
        <end position="286"/>
    </location>
</feature>
<dbReference type="GO" id="GO:0055085">
    <property type="term" value="P:transmembrane transport"/>
    <property type="evidence" value="ECO:0007669"/>
    <property type="project" value="InterPro"/>
</dbReference>
<evidence type="ECO:0000256" key="5">
    <source>
        <dbReference type="ARBA" id="ARBA00022989"/>
    </source>
</evidence>
<feature type="region of interest" description="Disordered" evidence="8">
    <location>
        <begin position="1"/>
        <end position="30"/>
    </location>
</feature>
<evidence type="ECO:0000313" key="10">
    <source>
        <dbReference type="EMBL" id="HJB10913.1"/>
    </source>
</evidence>
<keyword evidence="4 7" id="KW-0812">Transmembrane</keyword>
<comment type="subcellular location">
    <subcellularLocation>
        <location evidence="1 7">Cell membrane</location>
        <topology evidence="1 7">Multi-pass membrane protein</topology>
    </subcellularLocation>
</comment>
<feature type="transmembrane region" description="Helical" evidence="7">
    <location>
        <begin position="134"/>
        <end position="159"/>
    </location>
</feature>
<evidence type="ECO:0000256" key="7">
    <source>
        <dbReference type="RuleBase" id="RU363032"/>
    </source>
</evidence>